<sequence length="134" mass="13988">MPAPLATPTDWRDLPITPGAWRWSLSGGVSQAVYDAQGGARQIIMACQSGQVRLIVPGAAGGVIQITTATQTRQASTQSDTAGAVLALSASDRLLDAIALTRGRWEVEVTGHTPLLLPADASASRVVEDCRAPR</sequence>
<dbReference type="Proteomes" id="UP000548867">
    <property type="component" value="Unassembled WGS sequence"/>
</dbReference>
<gene>
    <name evidence="1" type="ORF">GGR38_002743</name>
</gene>
<keyword evidence="2" id="KW-1185">Reference proteome</keyword>
<proteinExistence type="predicted"/>
<accession>A0A7W6CH79</accession>
<evidence type="ECO:0000313" key="2">
    <source>
        <dbReference type="Proteomes" id="UP000548867"/>
    </source>
</evidence>
<protein>
    <submittedName>
        <fullName evidence="1">Uncharacterized protein</fullName>
    </submittedName>
</protein>
<dbReference type="AlphaFoldDB" id="A0A7W6CH79"/>
<evidence type="ECO:0000313" key="1">
    <source>
        <dbReference type="EMBL" id="MBB3955787.1"/>
    </source>
</evidence>
<dbReference type="EMBL" id="JACIDX010000010">
    <property type="protein sequence ID" value="MBB3955787.1"/>
    <property type="molecule type" value="Genomic_DNA"/>
</dbReference>
<organism evidence="1 2">
    <name type="scientific">Novosphingobium sediminicola</name>
    <dbReference type="NCBI Taxonomy" id="563162"/>
    <lineage>
        <taxon>Bacteria</taxon>
        <taxon>Pseudomonadati</taxon>
        <taxon>Pseudomonadota</taxon>
        <taxon>Alphaproteobacteria</taxon>
        <taxon>Sphingomonadales</taxon>
        <taxon>Sphingomonadaceae</taxon>
        <taxon>Novosphingobium</taxon>
    </lineage>
</organism>
<name>A0A7W6CH79_9SPHN</name>
<reference evidence="1 2" key="1">
    <citation type="submission" date="2020-08" db="EMBL/GenBank/DDBJ databases">
        <title>Genomic Encyclopedia of Type Strains, Phase IV (KMG-IV): sequencing the most valuable type-strain genomes for metagenomic binning, comparative biology and taxonomic classification.</title>
        <authorList>
            <person name="Goeker M."/>
        </authorList>
    </citation>
    <scope>NUCLEOTIDE SEQUENCE [LARGE SCALE GENOMIC DNA]</scope>
    <source>
        <strain evidence="1 2">DSM 27057</strain>
    </source>
</reference>
<comment type="caution">
    <text evidence="1">The sequence shown here is derived from an EMBL/GenBank/DDBJ whole genome shotgun (WGS) entry which is preliminary data.</text>
</comment>